<keyword evidence="8 11" id="KW-1133">Transmembrane helix</keyword>
<dbReference type="RefSeq" id="WP_134573642.1">
    <property type="nucleotide sequence ID" value="NZ_SOGT01000015.1"/>
</dbReference>
<feature type="transmembrane region" description="Helical" evidence="11">
    <location>
        <begin position="72"/>
        <end position="92"/>
    </location>
</feature>
<keyword evidence="7 13" id="KW-0418">Kinase</keyword>
<dbReference type="SUPFAM" id="SSF55874">
    <property type="entry name" value="ATPase domain of HSP90 chaperone/DNA topoisomerase II/histidine kinase"/>
    <property type="match status" value="1"/>
</dbReference>
<evidence type="ECO:0000256" key="5">
    <source>
        <dbReference type="ARBA" id="ARBA00022679"/>
    </source>
</evidence>
<evidence type="ECO:0000256" key="8">
    <source>
        <dbReference type="ARBA" id="ARBA00022989"/>
    </source>
</evidence>
<dbReference type="InterPro" id="IPR003594">
    <property type="entry name" value="HATPase_dom"/>
</dbReference>
<evidence type="ECO:0000256" key="2">
    <source>
        <dbReference type="ARBA" id="ARBA00004236"/>
    </source>
</evidence>
<dbReference type="InterPro" id="IPR005467">
    <property type="entry name" value="His_kinase_dom"/>
</dbReference>
<keyword evidence="10 11" id="KW-0472">Membrane</keyword>
<dbReference type="GO" id="GO:0000155">
    <property type="term" value="F:phosphorelay sensor kinase activity"/>
    <property type="evidence" value="ECO:0007669"/>
    <property type="project" value="InterPro"/>
</dbReference>
<name>A0A4R8ZAE2_9MICO</name>
<protein>
    <recommendedName>
        <fullName evidence="3">histidine kinase</fullName>
        <ecNumber evidence="3">2.7.13.3</ecNumber>
    </recommendedName>
</protein>
<dbReference type="EMBL" id="SOGT01000015">
    <property type="protein sequence ID" value="TFD24031.1"/>
    <property type="molecule type" value="Genomic_DNA"/>
</dbReference>
<keyword evidence="5" id="KW-0808">Transferase</keyword>
<evidence type="ECO:0000313" key="14">
    <source>
        <dbReference type="Proteomes" id="UP000298424"/>
    </source>
</evidence>
<evidence type="ECO:0000256" key="10">
    <source>
        <dbReference type="ARBA" id="ARBA00023136"/>
    </source>
</evidence>
<evidence type="ECO:0000313" key="13">
    <source>
        <dbReference type="EMBL" id="TFD24031.1"/>
    </source>
</evidence>
<dbReference type="CDD" id="cd00082">
    <property type="entry name" value="HisKA"/>
    <property type="match status" value="1"/>
</dbReference>
<comment type="caution">
    <text evidence="13">The sequence shown here is derived from an EMBL/GenBank/DDBJ whole genome shotgun (WGS) entry which is preliminary data.</text>
</comment>
<evidence type="ECO:0000256" key="3">
    <source>
        <dbReference type="ARBA" id="ARBA00012438"/>
    </source>
</evidence>
<dbReference type="PROSITE" id="PS50109">
    <property type="entry name" value="HIS_KIN"/>
    <property type="match status" value="1"/>
</dbReference>
<evidence type="ECO:0000256" key="6">
    <source>
        <dbReference type="ARBA" id="ARBA00022692"/>
    </source>
</evidence>
<reference evidence="13 14" key="1">
    <citation type="submission" date="2019-03" db="EMBL/GenBank/DDBJ databases">
        <title>Genomics of glacier-inhabiting Cryobacterium strains.</title>
        <authorList>
            <person name="Liu Q."/>
            <person name="Xin Y.-H."/>
        </authorList>
    </citation>
    <scope>NUCLEOTIDE SEQUENCE [LARGE SCALE GENOMIC DNA]</scope>
    <source>
        <strain evidence="13 14">TMT1-1</strain>
    </source>
</reference>
<dbReference type="Proteomes" id="UP000298424">
    <property type="component" value="Unassembled WGS sequence"/>
</dbReference>
<dbReference type="Pfam" id="PF00512">
    <property type="entry name" value="HisKA"/>
    <property type="match status" value="1"/>
</dbReference>
<sequence length="335" mass="35122">MNRSKRFVVDSDALAIRRASRVVGTRIAIACAVVVVVVIVAVFVYILSEISPGELFEPVTDTDNLQVSAVKLLRAAAVLGVALIVLAGVLSWQVTHRAVQPLGEVLRIQRAFVADASHELRTPLAVLDARLQILQRTLPANDPSSSVVAELRSDAKDLIHIVNDLLESAEIGGAAVQHAVVVDLVAAVAAAAQSMALIAVDKRVTIELNAPQPAPVRVPASSITRCVVALLDNAVRFAPRDSAITVSVAVTKKTVAVTVRDQGPGIHGIDPARIFDRFAHSAPPEAGGDESRTGFGIGLSLVREIVVRYGGSVHVVDSTAAGTAICLTVPRAKSA</sequence>
<dbReference type="PANTHER" id="PTHR45436">
    <property type="entry name" value="SENSOR HISTIDINE KINASE YKOH"/>
    <property type="match status" value="1"/>
</dbReference>
<evidence type="ECO:0000256" key="11">
    <source>
        <dbReference type="SAM" id="Phobius"/>
    </source>
</evidence>
<dbReference type="Gene3D" id="1.10.287.130">
    <property type="match status" value="1"/>
</dbReference>
<dbReference type="Pfam" id="PF02518">
    <property type="entry name" value="HATPase_c"/>
    <property type="match status" value="1"/>
</dbReference>
<dbReference type="PANTHER" id="PTHR45436:SF5">
    <property type="entry name" value="SENSOR HISTIDINE KINASE TRCS"/>
    <property type="match status" value="1"/>
</dbReference>
<dbReference type="SUPFAM" id="SSF47384">
    <property type="entry name" value="Homodimeric domain of signal transducing histidine kinase"/>
    <property type="match status" value="1"/>
</dbReference>
<keyword evidence="14" id="KW-1185">Reference proteome</keyword>
<comment type="subcellular location">
    <subcellularLocation>
        <location evidence="2">Cell membrane</location>
    </subcellularLocation>
</comment>
<dbReference type="InterPro" id="IPR036890">
    <property type="entry name" value="HATPase_C_sf"/>
</dbReference>
<dbReference type="GO" id="GO:0005886">
    <property type="term" value="C:plasma membrane"/>
    <property type="evidence" value="ECO:0007669"/>
    <property type="project" value="UniProtKB-SubCell"/>
</dbReference>
<accession>A0A4R8ZAE2</accession>
<dbReference type="InterPro" id="IPR036097">
    <property type="entry name" value="HisK_dim/P_sf"/>
</dbReference>
<dbReference type="AlphaFoldDB" id="A0A4R8ZAE2"/>
<evidence type="ECO:0000259" key="12">
    <source>
        <dbReference type="PROSITE" id="PS50109"/>
    </source>
</evidence>
<proteinExistence type="predicted"/>
<keyword evidence="9" id="KW-0902">Two-component regulatory system</keyword>
<organism evidence="13 14">
    <name type="scientific">Cryobacterium lyxosi</name>
    <dbReference type="NCBI Taxonomy" id="1259228"/>
    <lineage>
        <taxon>Bacteria</taxon>
        <taxon>Bacillati</taxon>
        <taxon>Actinomycetota</taxon>
        <taxon>Actinomycetes</taxon>
        <taxon>Micrococcales</taxon>
        <taxon>Microbacteriaceae</taxon>
        <taxon>Cryobacterium</taxon>
    </lineage>
</organism>
<keyword evidence="6 11" id="KW-0812">Transmembrane</keyword>
<dbReference type="InterPro" id="IPR050428">
    <property type="entry name" value="TCS_sensor_his_kinase"/>
</dbReference>
<feature type="transmembrane region" description="Helical" evidence="11">
    <location>
        <begin position="27"/>
        <end position="47"/>
    </location>
</feature>
<dbReference type="Gene3D" id="3.30.565.10">
    <property type="entry name" value="Histidine kinase-like ATPase, C-terminal domain"/>
    <property type="match status" value="1"/>
</dbReference>
<evidence type="ECO:0000256" key="1">
    <source>
        <dbReference type="ARBA" id="ARBA00000085"/>
    </source>
</evidence>
<keyword evidence="4" id="KW-0597">Phosphoprotein</keyword>
<dbReference type="EC" id="2.7.13.3" evidence="3"/>
<dbReference type="InterPro" id="IPR003661">
    <property type="entry name" value="HisK_dim/P_dom"/>
</dbReference>
<dbReference type="PRINTS" id="PR00344">
    <property type="entry name" value="BCTRLSENSOR"/>
</dbReference>
<dbReference type="CDD" id="cd00075">
    <property type="entry name" value="HATPase"/>
    <property type="match status" value="1"/>
</dbReference>
<dbReference type="OrthoDB" id="9786919at2"/>
<comment type="catalytic activity">
    <reaction evidence="1">
        <text>ATP + protein L-histidine = ADP + protein N-phospho-L-histidine.</text>
        <dbReference type="EC" id="2.7.13.3"/>
    </reaction>
</comment>
<evidence type="ECO:0000256" key="4">
    <source>
        <dbReference type="ARBA" id="ARBA00022553"/>
    </source>
</evidence>
<evidence type="ECO:0000256" key="7">
    <source>
        <dbReference type="ARBA" id="ARBA00022777"/>
    </source>
</evidence>
<gene>
    <name evidence="13" type="ORF">E3T27_14770</name>
</gene>
<dbReference type="SMART" id="SM00388">
    <property type="entry name" value="HisKA"/>
    <property type="match status" value="1"/>
</dbReference>
<feature type="domain" description="Histidine kinase" evidence="12">
    <location>
        <begin position="115"/>
        <end position="333"/>
    </location>
</feature>
<evidence type="ECO:0000256" key="9">
    <source>
        <dbReference type="ARBA" id="ARBA00023012"/>
    </source>
</evidence>
<dbReference type="SMART" id="SM00387">
    <property type="entry name" value="HATPase_c"/>
    <property type="match status" value="1"/>
</dbReference>
<dbReference type="InterPro" id="IPR004358">
    <property type="entry name" value="Sig_transdc_His_kin-like_C"/>
</dbReference>